<proteinExistence type="predicted"/>
<dbReference type="AlphaFoldDB" id="A0A0D3ACF2"/>
<dbReference type="eggNOG" id="ENOG502QQWK">
    <property type="taxonomic scope" value="Eukaryota"/>
</dbReference>
<dbReference type="Gene3D" id="3.30.465.10">
    <property type="match status" value="1"/>
</dbReference>
<dbReference type="EnsemblPlants" id="Bo1g116050.1">
    <property type="protein sequence ID" value="Bo1g116050.1"/>
    <property type="gene ID" value="Bo1g116050"/>
</dbReference>
<dbReference type="Gramene" id="Bo1g116050.1">
    <property type="protein sequence ID" value="Bo1g116050.1"/>
    <property type="gene ID" value="Bo1g116050"/>
</dbReference>
<dbReference type="Gene3D" id="3.40.462.20">
    <property type="match status" value="1"/>
</dbReference>
<dbReference type="GO" id="GO:0050660">
    <property type="term" value="F:flavin adenine dinucleotide binding"/>
    <property type="evidence" value="ECO:0007669"/>
    <property type="project" value="InterPro"/>
</dbReference>
<sequence>MWAYKSGAHSSMMRKYGLGGDNVLDAKMVDANGKLLDIASVGEDMFWAIRGSGGASFGIFLAWKINLVPVPKTVTIFTVTKTLEQDVGNKILSRWQVVAEELFMRVIFSVASNNGSKAATTTSYNALFLGDKEKMADDEMTLRGLRRQSYKHKSFEDYVLLLLSLNNKPRNFQEGSELKTLILAYEK</sequence>
<dbReference type="InterPro" id="IPR036318">
    <property type="entry name" value="FAD-bd_PCMH-like_sf"/>
</dbReference>
<accession>A0A0D3ACF2</accession>
<dbReference type="InterPro" id="IPR016169">
    <property type="entry name" value="FAD-bd_PCMH_sub2"/>
</dbReference>
<reference evidence="1 2" key="1">
    <citation type="journal article" date="2014" name="Genome Biol.">
        <title>Transcriptome and methylome profiling reveals relics of genome dominance in the mesopolyploid Brassica oleracea.</title>
        <authorList>
            <person name="Parkin I.A."/>
            <person name="Koh C."/>
            <person name="Tang H."/>
            <person name="Robinson S.J."/>
            <person name="Kagale S."/>
            <person name="Clarke W.E."/>
            <person name="Town C.D."/>
            <person name="Nixon J."/>
            <person name="Krishnakumar V."/>
            <person name="Bidwell S.L."/>
            <person name="Denoeud F."/>
            <person name="Belcram H."/>
            <person name="Links M.G."/>
            <person name="Just J."/>
            <person name="Clarke C."/>
            <person name="Bender T."/>
            <person name="Huebert T."/>
            <person name="Mason A.S."/>
            <person name="Pires J.C."/>
            <person name="Barker G."/>
            <person name="Moore J."/>
            <person name="Walley P.G."/>
            <person name="Manoli S."/>
            <person name="Batley J."/>
            <person name="Edwards D."/>
            <person name="Nelson M.N."/>
            <person name="Wang X."/>
            <person name="Paterson A.H."/>
            <person name="King G."/>
            <person name="Bancroft I."/>
            <person name="Chalhoub B."/>
            <person name="Sharpe A.G."/>
        </authorList>
    </citation>
    <scope>NUCLEOTIDE SEQUENCE</scope>
    <source>
        <strain evidence="1 2">cv. TO1000</strain>
    </source>
</reference>
<reference evidence="1" key="2">
    <citation type="submission" date="2015-03" db="UniProtKB">
        <authorList>
            <consortium name="EnsemblPlants"/>
        </authorList>
    </citation>
    <scope>IDENTIFICATION</scope>
</reference>
<dbReference type="STRING" id="109376.A0A0D3ACF2"/>
<name>A0A0D3ACF2_BRAOL</name>
<evidence type="ECO:0000313" key="1">
    <source>
        <dbReference type="EnsemblPlants" id="Bo1g116050.1"/>
    </source>
</evidence>
<protein>
    <recommendedName>
        <fullName evidence="3">FAD-binding PCMH-type domain-containing protein</fullName>
    </recommendedName>
</protein>
<keyword evidence="2" id="KW-1185">Reference proteome</keyword>
<organism evidence="1 2">
    <name type="scientific">Brassica oleracea var. oleracea</name>
    <dbReference type="NCBI Taxonomy" id="109376"/>
    <lineage>
        <taxon>Eukaryota</taxon>
        <taxon>Viridiplantae</taxon>
        <taxon>Streptophyta</taxon>
        <taxon>Embryophyta</taxon>
        <taxon>Tracheophyta</taxon>
        <taxon>Spermatophyta</taxon>
        <taxon>Magnoliopsida</taxon>
        <taxon>eudicotyledons</taxon>
        <taxon>Gunneridae</taxon>
        <taxon>Pentapetalae</taxon>
        <taxon>rosids</taxon>
        <taxon>malvids</taxon>
        <taxon>Brassicales</taxon>
        <taxon>Brassicaceae</taxon>
        <taxon>Brassiceae</taxon>
        <taxon>Brassica</taxon>
    </lineage>
</organism>
<evidence type="ECO:0008006" key="3">
    <source>
        <dbReference type="Google" id="ProtNLM"/>
    </source>
</evidence>
<dbReference type="PANTHER" id="PTHR32448">
    <property type="entry name" value="OS08G0158400 PROTEIN"/>
    <property type="match status" value="1"/>
</dbReference>
<evidence type="ECO:0000313" key="2">
    <source>
        <dbReference type="Proteomes" id="UP000032141"/>
    </source>
</evidence>
<dbReference type="HOGENOM" id="CLU_1449583_0_0_1"/>
<dbReference type="SUPFAM" id="SSF56176">
    <property type="entry name" value="FAD-binding/transporter-associated domain-like"/>
    <property type="match status" value="1"/>
</dbReference>
<dbReference type="Proteomes" id="UP000032141">
    <property type="component" value="Chromosome C1"/>
</dbReference>